<proteinExistence type="predicted"/>
<organism evidence="2 3">
    <name type="scientific">Solanum verrucosum</name>
    <dbReference type="NCBI Taxonomy" id="315347"/>
    <lineage>
        <taxon>Eukaryota</taxon>
        <taxon>Viridiplantae</taxon>
        <taxon>Streptophyta</taxon>
        <taxon>Embryophyta</taxon>
        <taxon>Tracheophyta</taxon>
        <taxon>Spermatophyta</taxon>
        <taxon>Magnoliopsida</taxon>
        <taxon>eudicotyledons</taxon>
        <taxon>Gunneridae</taxon>
        <taxon>Pentapetalae</taxon>
        <taxon>asterids</taxon>
        <taxon>lamiids</taxon>
        <taxon>Solanales</taxon>
        <taxon>Solanaceae</taxon>
        <taxon>Solanoideae</taxon>
        <taxon>Solaneae</taxon>
        <taxon>Solanum</taxon>
    </lineage>
</organism>
<keyword evidence="3" id="KW-1185">Reference proteome</keyword>
<protein>
    <recommendedName>
        <fullName evidence="4">Gag-pol polyprotein</fullName>
    </recommendedName>
</protein>
<name>A0AAF0PNT6_SOLVR</name>
<gene>
    <name evidence="2" type="ORF">MTR67_001754</name>
</gene>
<dbReference type="EMBL" id="CP133612">
    <property type="protein sequence ID" value="WMV08369.1"/>
    <property type="molecule type" value="Genomic_DNA"/>
</dbReference>
<evidence type="ECO:0008006" key="4">
    <source>
        <dbReference type="Google" id="ProtNLM"/>
    </source>
</evidence>
<accession>A0AAF0PNT6</accession>
<evidence type="ECO:0000313" key="3">
    <source>
        <dbReference type="Proteomes" id="UP001234989"/>
    </source>
</evidence>
<dbReference type="Gene3D" id="2.40.70.10">
    <property type="entry name" value="Acid Proteases"/>
    <property type="match status" value="1"/>
</dbReference>
<reference evidence="2" key="1">
    <citation type="submission" date="2023-08" db="EMBL/GenBank/DDBJ databases">
        <title>A de novo genome assembly of Solanum verrucosum Schlechtendal, a Mexican diploid species geographically isolated from the other diploid A-genome species in potato relatives.</title>
        <authorList>
            <person name="Hosaka K."/>
        </authorList>
    </citation>
    <scope>NUCLEOTIDE SEQUENCE</scope>
    <source>
        <tissue evidence="2">Young leaves</tissue>
    </source>
</reference>
<dbReference type="AlphaFoldDB" id="A0AAF0PNT6"/>
<dbReference type="Pfam" id="PF08284">
    <property type="entry name" value="RVP_2"/>
    <property type="match status" value="1"/>
</dbReference>
<dbReference type="Proteomes" id="UP001234989">
    <property type="component" value="Chromosome 1"/>
</dbReference>
<sequence length="236" mass="26780">MIVTFLILGPLDKGILNFGKKNSSQGFFNTPGHKFNKDRVSKPKPQGGNGGNRSYIPICTKFGKKNEGKCLVSTDGFSKCGKSGYKMRDFHCLLLKEGMDHEGSTDVETSMLKVFHVDMYDLLDLGATLLFVTPYVAMRFDISLEILSNPFHIFTPVGDSIVTKRVYRNCHIFVSHRVTHVDLVDFDVILGMDWLHACYASIDCRTRLVAFKVPNEPIMSWEWRNYVLKGCLYHLV</sequence>
<dbReference type="InterPro" id="IPR021109">
    <property type="entry name" value="Peptidase_aspartic_dom_sf"/>
</dbReference>
<feature type="region of interest" description="Disordered" evidence="1">
    <location>
        <begin position="28"/>
        <end position="52"/>
    </location>
</feature>
<evidence type="ECO:0000313" key="2">
    <source>
        <dbReference type="EMBL" id="WMV08369.1"/>
    </source>
</evidence>
<dbReference type="CDD" id="cd00303">
    <property type="entry name" value="retropepsin_like"/>
    <property type="match status" value="1"/>
</dbReference>
<evidence type="ECO:0000256" key="1">
    <source>
        <dbReference type="SAM" id="MobiDB-lite"/>
    </source>
</evidence>